<evidence type="ECO:0000313" key="5">
    <source>
        <dbReference type="Proteomes" id="UP000012073"/>
    </source>
</evidence>
<dbReference type="PROSITE" id="PS50082">
    <property type="entry name" value="WD_REPEATS_2"/>
    <property type="match status" value="1"/>
</dbReference>
<gene>
    <name evidence="4" type="ORF">CHC_T00003959001</name>
</gene>
<keyword evidence="5" id="KW-1185">Reference proteome</keyword>
<dbReference type="EMBL" id="HG001730">
    <property type="protein sequence ID" value="CDF35446.1"/>
    <property type="molecule type" value="Genomic_DNA"/>
</dbReference>
<dbReference type="Gramene" id="CDF35446">
    <property type="protein sequence ID" value="CDF35446"/>
    <property type="gene ID" value="CHC_T00003959001"/>
</dbReference>
<dbReference type="SUPFAM" id="SSF50978">
    <property type="entry name" value="WD40 repeat-like"/>
    <property type="match status" value="1"/>
</dbReference>
<name>R7QDC6_CHOCR</name>
<dbReference type="InterPro" id="IPR052254">
    <property type="entry name" value="CUL4-DDB1_E3_ligase_receptor"/>
</dbReference>
<dbReference type="InterPro" id="IPR036322">
    <property type="entry name" value="WD40_repeat_dom_sf"/>
</dbReference>
<feature type="repeat" description="WD" evidence="3">
    <location>
        <begin position="244"/>
        <end position="280"/>
    </location>
</feature>
<protein>
    <submittedName>
        <fullName evidence="4">Uncharacterized protein</fullName>
    </submittedName>
</protein>
<reference evidence="5" key="1">
    <citation type="journal article" date="2013" name="Proc. Natl. Acad. Sci. U.S.A.">
        <title>Genome structure and metabolic features in the red seaweed Chondrus crispus shed light on evolution of the Archaeplastida.</title>
        <authorList>
            <person name="Collen J."/>
            <person name="Porcel B."/>
            <person name="Carre W."/>
            <person name="Ball S.G."/>
            <person name="Chaparro C."/>
            <person name="Tonon T."/>
            <person name="Barbeyron T."/>
            <person name="Michel G."/>
            <person name="Noel B."/>
            <person name="Valentin K."/>
            <person name="Elias M."/>
            <person name="Artiguenave F."/>
            <person name="Arun A."/>
            <person name="Aury J.M."/>
            <person name="Barbosa-Neto J.F."/>
            <person name="Bothwell J.H."/>
            <person name="Bouget F.Y."/>
            <person name="Brillet L."/>
            <person name="Cabello-Hurtado F."/>
            <person name="Capella-Gutierrez S."/>
            <person name="Charrier B."/>
            <person name="Cladiere L."/>
            <person name="Cock J.M."/>
            <person name="Coelho S.M."/>
            <person name="Colleoni C."/>
            <person name="Czjzek M."/>
            <person name="Da Silva C."/>
            <person name="Delage L."/>
            <person name="Denoeud F."/>
            <person name="Deschamps P."/>
            <person name="Dittami S.M."/>
            <person name="Gabaldon T."/>
            <person name="Gachon C.M."/>
            <person name="Groisillier A."/>
            <person name="Herve C."/>
            <person name="Jabbari K."/>
            <person name="Katinka M."/>
            <person name="Kloareg B."/>
            <person name="Kowalczyk N."/>
            <person name="Labadie K."/>
            <person name="Leblanc C."/>
            <person name="Lopez P.J."/>
            <person name="McLachlan D.H."/>
            <person name="Meslet-Cladiere L."/>
            <person name="Moustafa A."/>
            <person name="Nehr Z."/>
            <person name="Nyvall Collen P."/>
            <person name="Panaud O."/>
            <person name="Partensky F."/>
            <person name="Poulain J."/>
            <person name="Rensing S.A."/>
            <person name="Rousvoal S."/>
            <person name="Samson G."/>
            <person name="Symeonidi A."/>
            <person name="Weissenbach J."/>
            <person name="Zambounis A."/>
            <person name="Wincker P."/>
            <person name="Boyen C."/>
        </authorList>
    </citation>
    <scope>NUCLEOTIDE SEQUENCE [LARGE SCALE GENOMIC DNA]</scope>
    <source>
        <strain evidence="5">cv. Stackhouse</strain>
    </source>
</reference>
<dbReference type="PANTHER" id="PTHR44472">
    <property type="entry name" value="DDB1- AND CUL4-ASSOCIATED FACTOR 4-RELATED"/>
    <property type="match status" value="1"/>
</dbReference>
<dbReference type="OrthoDB" id="128867at2759"/>
<evidence type="ECO:0000313" key="4">
    <source>
        <dbReference type="EMBL" id="CDF35446.1"/>
    </source>
</evidence>
<dbReference type="Gene3D" id="2.130.10.10">
    <property type="entry name" value="YVTN repeat-like/Quinoprotein amine dehydrogenase"/>
    <property type="match status" value="1"/>
</dbReference>
<dbReference type="AlphaFoldDB" id="R7QDC6"/>
<dbReference type="KEGG" id="ccp:CHC_T00003959001"/>
<sequence length="332" mass="36759">MIPHSLPMTLLANSKVKPVHFRERRQQANDSYMPDAIPVLRGCKRIALCTYPTFEIEGYFLNGLDILDMYWSCPPGLVAATSCIVYRNDIHHIVTVCPLGSSSEERSRPSSFMRCHSMEPSHAVTIENQSRNVFIAGDTMTQRFDLGRFTGFPHPDGSAGLSVAATPNQVLTGTRIGNIYIWDVRTRPHRPACSFRPSKKHSAVTDLKLSTDGNYLYVSCMRNKSNNLAKWDLRKYSSEPAVVFNGHRNSHKSLKFDIEETTTGGILLAGGDDSVVRAWNTHTSGTGVECARLPGEIPKLVKFAGWGKESPAAPGAWIVSNVGKYVMQCGQR</sequence>
<keyword evidence="1 3" id="KW-0853">WD repeat</keyword>
<dbReference type="RefSeq" id="XP_005715265.1">
    <property type="nucleotide sequence ID" value="XM_005715208.1"/>
</dbReference>
<evidence type="ECO:0000256" key="2">
    <source>
        <dbReference type="ARBA" id="ARBA00022737"/>
    </source>
</evidence>
<evidence type="ECO:0000256" key="3">
    <source>
        <dbReference type="PROSITE-ProRule" id="PRU00221"/>
    </source>
</evidence>
<dbReference type="GeneID" id="17322978"/>
<dbReference type="InterPro" id="IPR015943">
    <property type="entry name" value="WD40/YVTN_repeat-like_dom_sf"/>
</dbReference>
<evidence type="ECO:0000256" key="1">
    <source>
        <dbReference type="ARBA" id="ARBA00022574"/>
    </source>
</evidence>
<dbReference type="PANTHER" id="PTHR44472:SF1">
    <property type="entry name" value="DDB1 AND CUL4 ASSOCIATED FACTOR 4"/>
    <property type="match status" value="1"/>
</dbReference>
<proteinExistence type="predicted"/>
<dbReference type="Proteomes" id="UP000012073">
    <property type="component" value="Unassembled WGS sequence"/>
</dbReference>
<keyword evidence="2" id="KW-0677">Repeat</keyword>
<accession>R7QDC6</accession>
<organism evidence="4 5">
    <name type="scientific">Chondrus crispus</name>
    <name type="common">Carrageen Irish moss</name>
    <name type="synonym">Polymorpha crispa</name>
    <dbReference type="NCBI Taxonomy" id="2769"/>
    <lineage>
        <taxon>Eukaryota</taxon>
        <taxon>Rhodophyta</taxon>
        <taxon>Florideophyceae</taxon>
        <taxon>Rhodymeniophycidae</taxon>
        <taxon>Gigartinales</taxon>
        <taxon>Gigartinaceae</taxon>
        <taxon>Chondrus</taxon>
    </lineage>
</organism>
<dbReference type="InterPro" id="IPR001680">
    <property type="entry name" value="WD40_rpt"/>
</dbReference>
<dbReference type="STRING" id="2769.R7QDC6"/>